<dbReference type="CDD" id="cd06145">
    <property type="entry name" value="REX1_like"/>
    <property type="match status" value="1"/>
</dbReference>
<dbReference type="InterPro" id="IPR047021">
    <property type="entry name" value="REXO1/3/4-like"/>
</dbReference>
<comment type="subcellular location">
    <subcellularLocation>
        <location evidence="1">Nucleus</location>
    </subcellularLocation>
</comment>
<organism evidence="9 10">
    <name type="scientific">Umbelopsis vinacea</name>
    <dbReference type="NCBI Taxonomy" id="44442"/>
    <lineage>
        <taxon>Eukaryota</taxon>
        <taxon>Fungi</taxon>
        <taxon>Fungi incertae sedis</taxon>
        <taxon>Mucoromycota</taxon>
        <taxon>Mucoromycotina</taxon>
        <taxon>Umbelopsidomycetes</taxon>
        <taxon>Umbelopsidales</taxon>
        <taxon>Umbelopsidaceae</taxon>
        <taxon>Umbelopsis</taxon>
    </lineage>
</organism>
<dbReference type="Gene3D" id="3.30.420.10">
    <property type="entry name" value="Ribonuclease H-like superfamily/Ribonuclease H"/>
    <property type="match status" value="1"/>
</dbReference>
<dbReference type="InterPro" id="IPR013520">
    <property type="entry name" value="Ribonucl_H"/>
</dbReference>
<protein>
    <recommendedName>
        <fullName evidence="8">Exonuclease domain-containing protein</fullName>
    </recommendedName>
</protein>
<dbReference type="AlphaFoldDB" id="A0A8H7Q9U9"/>
<dbReference type="SMART" id="SM00479">
    <property type="entry name" value="EXOIII"/>
    <property type="match status" value="1"/>
</dbReference>
<dbReference type="FunFam" id="3.30.420.10:FF:000019">
    <property type="entry name" value="RNA exonuclease NEF-sp"/>
    <property type="match status" value="1"/>
</dbReference>
<proteinExistence type="inferred from homology"/>
<feature type="domain" description="Exonuclease" evidence="8">
    <location>
        <begin position="322"/>
        <end position="487"/>
    </location>
</feature>
<dbReference type="GO" id="GO:0004527">
    <property type="term" value="F:exonuclease activity"/>
    <property type="evidence" value="ECO:0007669"/>
    <property type="project" value="UniProtKB-KW"/>
</dbReference>
<evidence type="ECO:0000256" key="1">
    <source>
        <dbReference type="ARBA" id="ARBA00004123"/>
    </source>
</evidence>
<evidence type="ECO:0000256" key="2">
    <source>
        <dbReference type="ARBA" id="ARBA00006357"/>
    </source>
</evidence>
<comment type="similarity">
    <text evidence="2">Belongs to the REXO1/REXO3 family.</text>
</comment>
<gene>
    <name evidence="9" type="ORF">INT44_001362</name>
</gene>
<keyword evidence="4" id="KW-0378">Hydrolase</keyword>
<dbReference type="GO" id="GO:0005634">
    <property type="term" value="C:nucleus"/>
    <property type="evidence" value="ECO:0007669"/>
    <property type="project" value="UniProtKB-SubCell"/>
</dbReference>
<dbReference type="InterPro" id="IPR012337">
    <property type="entry name" value="RNaseH-like_sf"/>
</dbReference>
<evidence type="ECO:0000256" key="7">
    <source>
        <dbReference type="SAM" id="MobiDB-lite"/>
    </source>
</evidence>
<dbReference type="Proteomes" id="UP000612746">
    <property type="component" value="Unassembled WGS sequence"/>
</dbReference>
<evidence type="ECO:0000256" key="3">
    <source>
        <dbReference type="ARBA" id="ARBA00022722"/>
    </source>
</evidence>
<reference evidence="9" key="1">
    <citation type="submission" date="2020-12" db="EMBL/GenBank/DDBJ databases">
        <title>Metabolic potential, ecology and presence of endohyphal bacteria is reflected in genomic diversity of Mucoromycotina.</title>
        <authorList>
            <person name="Muszewska A."/>
            <person name="Okrasinska A."/>
            <person name="Steczkiewicz K."/>
            <person name="Drgas O."/>
            <person name="Orlowska M."/>
            <person name="Perlinska-Lenart U."/>
            <person name="Aleksandrzak-Piekarczyk T."/>
            <person name="Szatraj K."/>
            <person name="Zielenkiewicz U."/>
            <person name="Pilsyk S."/>
            <person name="Malc E."/>
            <person name="Mieczkowski P."/>
            <person name="Kruszewska J.S."/>
            <person name="Biernat P."/>
            <person name="Pawlowska J."/>
        </authorList>
    </citation>
    <scope>NUCLEOTIDE SEQUENCE</scope>
    <source>
        <strain evidence="9">WA0000051536</strain>
    </source>
</reference>
<keyword evidence="5" id="KW-0269">Exonuclease</keyword>
<keyword evidence="10" id="KW-1185">Reference proteome</keyword>
<name>A0A8H7Q9U9_9FUNG</name>
<dbReference type="SUPFAM" id="SSF53098">
    <property type="entry name" value="Ribonuclease H-like"/>
    <property type="match status" value="1"/>
</dbReference>
<dbReference type="InterPro" id="IPR036397">
    <property type="entry name" value="RNaseH_sf"/>
</dbReference>
<dbReference type="PANTHER" id="PTHR12801:SF155">
    <property type="entry name" value="RIBONUCLEASE H70"/>
    <property type="match status" value="1"/>
</dbReference>
<feature type="region of interest" description="Disordered" evidence="7">
    <location>
        <begin position="28"/>
        <end position="56"/>
    </location>
</feature>
<evidence type="ECO:0000313" key="10">
    <source>
        <dbReference type="Proteomes" id="UP000612746"/>
    </source>
</evidence>
<comment type="caution">
    <text evidence="9">The sequence shown here is derived from an EMBL/GenBank/DDBJ whole genome shotgun (WGS) entry which is preliminary data.</text>
</comment>
<sequence length="690" mass="77564">MPKFTPRVEAKNPVLHDVTTKKHITFDLSDSETEKPAAKRAKLDKPKAAKKPKEVKKKKIQIDQKITVEETKVDNGVKVINASVEAKRKASKKAAKGPETTADSVLQDQVLLKVQKRRQKLKEKKKAKKNGVVSPALEVVPKELTKRLGMEDIREYILYCLAEAPEPSWLKIANRAAVQKLVLVYAQGLDLTYFGYPESRANIKPITALDEIEETALAKKTLKFFTSQFSHCVVSKSSGTKGKVHNPMTNLLQCPVSHSQKEKRDKQRASNREALITADHYILKLEDMIAAEYPIPTFLDSTAVLPEGWHETRPGNEPTPKKLIAVDCEMCETASGMALTRVSLIDEDSNVILDELVVPDEPITNYLTEYSGITPDMMAGVTTSLRRAQKHVRKFVDHNVILVGHGLHNDLNALKLTHPYCIDTSIIYHHSRGPPFRPGLKWLATRYLKRDIQNTDPNHGGRIGHDPREDATATLDLVKLKIQRGEAFGLLHDDTELIFNRMKRFRPPRSGAIVESCDKLNKLLSAALGKDYFHCISDEEAVQRTVETLADHDFVLSKWSDLEGIRKKNTDNSYNNGIPSVVTATSGETVSSELTKAMDHLSKFDEQFKTLYDQLPENTAIIVMGGLGDVRAVQRLQEKQESYQAMFKKYKLSDIPESDQFTEKDQKRLEQEAAKAQMGSTFFCIKGSQE</sequence>
<evidence type="ECO:0000256" key="5">
    <source>
        <dbReference type="ARBA" id="ARBA00022839"/>
    </source>
</evidence>
<dbReference type="EMBL" id="JAEPRA010000002">
    <property type="protein sequence ID" value="KAG2188607.1"/>
    <property type="molecule type" value="Genomic_DNA"/>
</dbReference>
<evidence type="ECO:0000256" key="4">
    <source>
        <dbReference type="ARBA" id="ARBA00022801"/>
    </source>
</evidence>
<keyword evidence="6" id="KW-0539">Nucleus</keyword>
<accession>A0A8H7Q9U9</accession>
<dbReference type="PANTHER" id="PTHR12801">
    <property type="entry name" value="RNA EXONUCLEASE REXO1 / RECO3 FAMILY MEMBER-RELATED"/>
    <property type="match status" value="1"/>
</dbReference>
<dbReference type="OrthoDB" id="8191639at2759"/>
<evidence type="ECO:0000259" key="8">
    <source>
        <dbReference type="SMART" id="SM00479"/>
    </source>
</evidence>
<dbReference type="GO" id="GO:0003676">
    <property type="term" value="F:nucleic acid binding"/>
    <property type="evidence" value="ECO:0007669"/>
    <property type="project" value="InterPro"/>
</dbReference>
<evidence type="ECO:0000256" key="6">
    <source>
        <dbReference type="ARBA" id="ARBA00023242"/>
    </source>
</evidence>
<dbReference type="InterPro" id="IPR034922">
    <property type="entry name" value="REX1-like_exo"/>
</dbReference>
<dbReference type="Pfam" id="PF00929">
    <property type="entry name" value="RNase_T"/>
    <property type="match status" value="1"/>
</dbReference>
<evidence type="ECO:0000313" key="9">
    <source>
        <dbReference type="EMBL" id="KAG2188607.1"/>
    </source>
</evidence>
<feature type="compositionally biased region" description="Basic and acidic residues" evidence="7">
    <location>
        <begin position="32"/>
        <end position="47"/>
    </location>
</feature>
<keyword evidence="3" id="KW-0540">Nuclease</keyword>